<evidence type="ECO:0000313" key="1">
    <source>
        <dbReference type="EMBL" id="GAA0509052.1"/>
    </source>
</evidence>
<evidence type="ECO:0000313" key="2">
    <source>
        <dbReference type="EMBL" id="GGI81583.1"/>
    </source>
</evidence>
<keyword evidence="4" id="KW-1185">Reference proteome</keyword>
<dbReference type="EMBL" id="BAAAHC010000003">
    <property type="protein sequence ID" value="GAA0509052.1"/>
    <property type="molecule type" value="Genomic_DNA"/>
</dbReference>
<reference evidence="2" key="3">
    <citation type="submission" date="2020-09" db="EMBL/GenBank/DDBJ databases">
        <authorList>
            <person name="Sun Q."/>
            <person name="Zhou Y."/>
        </authorList>
    </citation>
    <scope>NUCLEOTIDE SEQUENCE</scope>
    <source>
        <strain evidence="2">CGMCC 4.7206</strain>
    </source>
</reference>
<dbReference type="Proteomes" id="UP000597989">
    <property type="component" value="Unassembled WGS sequence"/>
</dbReference>
<gene>
    <name evidence="1" type="ORF">GCM10009545_08930</name>
    <name evidence="2" type="ORF">GCM10011581_18800</name>
</gene>
<dbReference type="Proteomes" id="UP001500220">
    <property type="component" value="Unassembled WGS sequence"/>
</dbReference>
<accession>A0A917JRW9</accession>
<organism evidence="2 3">
    <name type="scientific">Saccharopolyspora thermophila</name>
    <dbReference type="NCBI Taxonomy" id="89367"/>
    <lineage>
        <taxon>Bacteria</taxon>
        <taxon>Bacillati</taxon>
        <taxon>Actinomycetota</taxon>
        <taxon>Actinomycetes</taxon>
        <taxon>Pseudonocardiales</taxon>
        <taxon>Pseudonocardiaceae</taxon>
        <taxon>Saccharopolyspora</taxon>
    </lineage>
</organism>
<dbReference type="AlphaFoldDB" id="A0A917JRW9"/>
<dbReference type="RefSeq" id="WP_188986920.1">
    <property type="nucleotide sequence ID" value="NZ_BAAAHC010000003.1"/>
</dbReference>
<protein>
    <submittedName>
        <fullName evidence="2">Uncharacterized protein</fullName>
    </submittedName>
</protein>
<name>A0A917JRW9_9PSEU</name>
<reference evidence="2 3" key="1">
    <citation type="journal article" date="2014" name="Int. J. Syst. Evol. Microbiol.">
        <title>Complete genome sequence of Corynebacterium casei LMG S-19264T (=DSM 44701T), isolated from a smear-ripened cheese.</title>
        <authorList>
            <consortium name="US DOE Joint Genome Institute (JGI-PGF)"/>
            <person name="Walter F."/>
            <person name="Albersmeier A."/>
            <person name="Kalinowski J."/>
            <person name="Ruckert C."/>
        </authorList>
    </citation>
    <scope>NUCLEOTIDE SEQUENCE [LARGE SCALE GENOMIC DNA]</scope>
    <source>
        <strain evidence="2 3">CGMCC 4.7206</strain>
    </source>
</reference>
<reference evidence="1" key="4">
    <citation type="submission" date="2023-12" db="EMBL/GenBank/DDBJ databases">
        <authorList>
            <person name="Sun Q."/>
            <person name="Inoue M."/>
        </authorList>
    </citation>
    <scope>NUCLEOTIDE SEQUENCE</scope>
    <source>
        <strain evidence="1">JCM 10664</strain>
    </source>
</reference>
<proteinExistence type="predicted"/>
<evidence type="ECO:0000313" key="3">
    <source>
        <dbReference type="Proteomes" id="UP000597989"/>
    </source>
</evidence>
<comment type="caution">
    <text evidence="2">The sequence shown here is derived from an EMBL/GenBank/DDBJ whole genome shotgun (WGS) entry which is preliminary data.</text>
</comment>
<sequence length="113" mass="12372">MTGAVWIFLAALVVFAALVGVMPLRGGNGQHAHAGPGTVDVWRLREVIAAQQDIAEPEDIVWPDEDPDTGRHRMVNVDMLCHRIATAIVEHGGQGRRRFPLPMDVCYPPAALR</sequence>
<reference evidence="1 4" key="2">
    <citation type="journal article" date="2019" name="Int. J. Syst. Evol. Microbiol.">
        <title>The Global Catalogue of Microorganisms (GCM) 10K type strain sequencing project: providing services to taxonomists for standard genome sequencing and annotation.</title>
        <authorList>
            <consortium name="The Broad Institute Genomics Platform"/>
            <consortium name="The Broad Institute Genome Sequencing Center for Infectious Disease"/>
            <person name="Wu L."/>
            <person name="Ma J."/>
        </authorList>
    </citation>
    <scope>NUCLEOTIDE SEQUENCE [LARGE SCALE GENOMIC DNA]</scope>
    <source>
        <strain evidence="1 4">JCM 10664</strain>
    </source>
</reference>
<dbReference type="EMBL" id="BMMT01000005">
    <property type="protein sequence ID" value="GGI81583.1"/>
    <property type="molecule type" value="Genomic_DNA"/>
</dbReference>
<evidence type="ECO:0000313" key="4">
    <source>
        <dbReference type="Proteomes" id="UP001500220"/>
    </source>
</evidence>